<comment type="caution">
    <text evidence="1">The sequence shown here is derived from an EMBL/GenBank/DDBJ whole genome shotgun (WGS) entry which is preliminary data.</text>
</comment>
<protein>
    <submittedName>
        <fullName evidence="1">Uncharacterized protein</fullName>
    </submittedName>
</protein>
<organism evidence="1 2">
    <name type="scientific">Chelativorans composti</name>
    <dbReference type="NCBI Taxonomy" id="768533"/>
    <lineage>
        <taxon>Bacteria</taxon>
        <taxon>Pseudomonadati</taxon>
        <taxon>Pseudomonadota</taxon>
        <taxon>Alphaproteobacteria</taxon>
        <taxon>Hyphomicrobiales</taxon>
        <taxon>Phyllobacteriaceae</taxon>
        <taxon>Chelativorans</taxon>
    </lineage>
</organism>
<name>A0ABW5DIV9_9HYPH</name>
<accession>A0ABW5DIV9</accession>
<sequence length="157" mass="17664">MTFSGHTLVVHTPDFNRSLFDETCFDRVTFVVEKSLSHVGRGFDRIVLAGYTRDRMPSEKLFASIIACVARSDSPVLYTIDGRTFTETPVASASHPLMQFFGYGHLPEHLQVVSRPFCELALHIVTTLPRNSESTTALRKLLEAKDCAVRAVLYREE</sequence>
<reference evidence="2" key="1">
    <citation type="journal article" date="2019" name="Int. J. Syst. Evol. Microbiol.">
        <title>The Global Catalogue of Microorganisms (GCM) 10K type strain sequencing project: providing services to taxonomists for standard genome sequencing and annotation.</title>
        <authorList>
            <consortium name="The Broad Institute Genomics Platform"/>
            <consortium name="The Broad Institute Genome Sequencing Center for Infectious Disease"/>
            <person name="Wu L."/>
            <person name="Ma J."/>
        </authorList>
    </citation>
    <scope>NUCLEOTIDE SEQUENCE [LARGE SCALE GENOMIC DNA]</scope>
    <source>
        <strain evidence="2">KCTC 23707</strain>
    </source>
</reference>
<proteinExistence type="predicted"/>
<dbReference type="EMBL" id="JBHUIR010000059">
    <property type="protein sequence ID" value="MFD2261067.1"/>
    <property type="molecule type" value="Genomic_DNA"/>
</dbReference>
<evidence type="ECO:0000313" key="2">
    <source>
        <dbReference type="Proteomes" id="UP001597373"/>
    </source>
</evidence>
<dbReference type="Proteomes" id="UP001597373">
    <property type="component" value="Unassembled WGS sequence"/>
</dbReference>
<keyword evidence="2" id="KW-1185">Reference proteome</keyword>
<evidence type="ECO:0000313" key="1">
    <source>
        <dbReference type="EMBL" id="MFD2261067.1"/>
    </source>
</evidence>
<dbReference type="RefSeq" id="WP_345098539.1">
    <property type="nucleotide sequence ID" value="NZ_BAABGS010000017.1"/>
</dbReference>
<gene>
    <name evidence="1" type="ORF">ACFSMZ_15060</name>
</gene>